<gene>
    <name evidence="2" type="ORF">HQ497_15135</name>
</gene>
<comment type="caution">
    <text evidence="2">The sequence shown here is derived from an EMBL/GenBank/DDBJ whole genome shotgun (WGS) entry which is preliminary data.</text>
</comment>
<evidence type="ECO:0008006" key="4">
    <source>
        <dbReference type="Google" id="ProtNLM"/>
    </source>
</evidence>
<name>A0A973ABF1_9GAMM</name>
<evidence type="ECO:0000313" key="2">
    <source>
        <dbReference type="EMBL" id="NQV66691.1"/>
    </source>
</evidence>
<accession>A0A973ABF1</accession>
<organism evidence="2 3">
    <name type="scientific">SAR86 cluster bacterium</name>
    <dbReference type="NCBI Taxonomy" id="2030880"/>
    <lineage>
        <taxon>Bacteria</taxon>
        <taxon>Pseudomonadati</taxon>
        <taxon>Pseudomonadota</taxon>
        <taxon>Gammaproteobacteria</taxon>
        <taxon>SAR86 cluster</taxon>
    </lineage>
</organism>
<dbReference type="AlphaFoldDB" id="A0A973ABF1"/>
<evidence type="ECO:0000313" key="3">
    <source>
        <dbReference type="Proteomes" id="UP000754644"/>
    </source>
</evidence>
<feature type="signal peptide" evidence="1">
    <location>
        <begin position="1"/>
        <end position="18"/>
    </location>
</feature>
<feature type="chain" id="PRO_5037845777" description="SnoaL-like domain-containing protein" evidence="1">
    <location>
        <begin position="19"/>
        <end position="152"/>
    </location>
</feature>
<protein>
    <recommendedName>
        <fullName evidence="4">SnoaL-like domain-containing protein</fullName>
    </recommendedName>
</protein>
<sequence>MPLIITLCLLLVTQTAGAAALGEEFPGVEALMSQDEQDQTGVSELSTAQVRALNDWLIRYTAEDAPKLIDNNPEVQRVRDEPIRSRIIGSFQGWRGKTRVTLENGQVWQQRLANKWYIKLENPEVEIRKTFFGYYEMTFIAHGRTMGVARVE</sequence>
<dbReference type="Proteomes" id="UP000754644">
    <property type="component" value="Unassembled WGS sequence"/>
</dbReference>
<keyword evidence="1" id="KW-0732">Signal</keyword>
<dbReference type="EMBL" id="JABMOJ010000563">
    <property type="protein sequence ID" value="NQV66691.1"/>
    <property type="molecule type" value="Genomic_DNA"/>
</dbReference>
<reference evidence="2" key="1">
    <citation type="submission" date="2020-05" db="EMBL/GenBank/DDBJ databases">
        <title>Sulfur intermediates as new biogeochemical hubs in an aquatic model microbial ecosystem.</title>
        <authorList>
            <person name="Vigneron A."/>
        </authorList>
    </citation>
    <scope>NUCLEOTIDE SEQUENCE</scope>
    <source>
        <strain evidence="2">Bin.250</strain>
    </source>
</reference>
<proteinExistence type="predicted"/>
<evidence type="ECO:0000256" key="1">
    <source>
        <dbReference type="SAM" id="SignalP"/>
    </source>
</evidence>